<feature type="repeat" description="WD" evidence="3">
    <location>
        <begin position="156"/>
        <end position="197"/>
    </location>
</feature>
<keyword evidence="2" id="KW-0677">Repeat</keyword>
<gene>
    <name evidence="4" type="ORF">DU002_18060</name>
</gene>
<proteinExistence type="predicted"/>
<dbReference type="InterPro" id="IPR001680">
    <property type="entry name" value="WD40_rpt"/>
</dbReference>
<dbReference type="PROSITE" id="PS00678">
    <property type="entry name" value="WD_REPEATS_1"/>
    <property type="match status" value="1"/>
</dbReference>
<dbReference type="RefSeq" id="WP_114339856.1">
    <property type="nucleotide sequence ID" value="NZ_QPID01000014.1"/>
</dbReference>
<dbReference type="Proteomes" id="UP000252558">
    <property type="component" value="Unassembled WGS sequence"/>
</dbReference>
<protein>
    <submittedName>
        <fullName evidence="4">Uncharacterized protein</fullName>
    </submittedName>
</protein>
<comment type="caution">
    <text evidence="4">The sequence shown here is derived from an EMBL/GenBank/DDBJ whole genome shotgun (WGS) entry which is preliminary data.</text>
</comment>
<dbReference type="Pfam" id="PF00400">
    <property type="entry name" value="WD40"/>
    <property type="match status" value="2"/>
</dbReference>
<evidence type="ECO:0000313" key="5">
    <source>
        <dbReference type="Proteomes" id="UP000252558"/>
    </source>
</evidence>
<dbReference type="SUPFAM" id="SSF50998">
    <property type="entry name" value="Quinoprotein alcohol dehydrogenase-like"/>
    <property type="match status" value="1"/>
</dbReference>
<evidence type="ECO:0000256" key="2">
    <source>
        <dbReference type="ARBA" id="ARBA00022737"/>
    </source>
</evidence>
<feature type="repeat" description="WD" evidence="3">
    <location>
        <begin position="241"/>
        <end position="282"/>
    </location>
</feature>
<reference evidence="4 5" key="1">
    <citation type="submission" date="2018-07" db="EMBL/GenBank/DDBJ databases">
        <title>Corallincola holothuriorum sp. nov., a new facultative anaerobe isolated from sea cucumber Apostichopus japonicus.</title>
        <authorList>
            <person name="Xia H."/>
        </authorList>
    </citation>
    <scope>NUCLEOTIDE SEQUENCE [LARGE SCALE GENOMIC DNA]</scope>
    <source>
        <strain evidence="4 5">C4</strain>
    </source>
</reference>
<dbReference type="EMBL" id="QPID01000014">
    <property type="protein sequence ID" value="RCU43786.1"/>
    <property type="molecule type" value="Genomic_DNA"/>
</dbReference>
<keyword evidence="5" id="KW-1185">Reference proteome</keyword>
<name>A0A368N0L8_9GAMM</name>
<dbReference type="PROSITE" id="PS50294">
    <property type="entry name" value="WD_REPEATS_REGION"/>
    <property type="match status" value="2"/>
</dbReference>
<dbReference type="AlphaFoldDB" id="A0A368N0L8"/>
<keyword evidence="1 3" id="KW-0853">WD repeat</keyword>
<sequence length="327" mass="36466">MSRFNLIITFIALTSLISGCQRSESPVEQFEHAVGGAYTAALSEDGRYAIVSSNQHAISLWDIQRNALKYVWRHEGEDNLVLAADIADDNSFAVTADVNRFAIWNISTGESVGFWQIRDSSIRDVAISKGGRYVLIGKSSGVVVHVDIDTGRRIEFLGHQTKINSVDLSPNGRYALSGSNDYVAYLWDTQTGQAVYRFVHDSRVSMVALDHQGRYAFTADSKRGSRIWDLKTGKEISQLKFAQRQNIFSAVRFSDDGKYLATGSPSRVLALWDVSSGKRLQKWYVTPRKDTRPQSAVVYAVAFQDSNTLITESSSGFAEFWPIDIPQ</sequence>
<dbReference type="OrthoDB" id="6192037at2"/>
<evidence type="ECO:0000256" key="1">
    <source>
        <dbReference type="ARBA" id="ARBA00022574"/>
    </source>
</evidence>
<dbReference type="PROSITE" id="PS51257">
    <property type="entry name" value="PROKAR_LIPOPROTEIN"/>
    <property type="match status" value="1"/>
</dbReference>
<dbReference type="PANTHER" id="PTHR19879:SF9">
    <property type="entry name" value="TRANSCRIPTION INITIATION FACTOR TFIID SUBUNIT 5"/>
    <property type="match status" value="1"/>
</dbReference>
<evidence type="ECO:0000313" key="4">
    <source>
        <dbReference type="EMBL" id="RCU43786.1"/>
    </source>
</evidence>
<dbReference type="SMART" id="SM00320">
    <property type="entry name" value="WD40"/>
    <property type="match status" value="6"/>
</dbReference>
<evidence type="ECO:0000256" key="3">
    <source>
        <dbReference type="PROSITE-ProRule" id="PRU00221"/>
    </source>
</evidence>
<dbReference type="PANTHER" id="PTHR19879">
    <property type="entry name" value="TRANSCRIPTION INITIATION FACTOR TFIID"/>
    <property type="match status" value="1"/>
</dbReference>
<accession>A0A368N0L8</accession>
<dbReference type="InterPro" id="IPR019775">
    <property type="entry name" value="WD40_repeat_CS"/>
</dbReference>
<dbReference type="InterPro" id="IPR011047">
    <property type="entry name" value="Quinoprotein_ADH-like_sf"/>
</dbReference>
<dbReference type="Gene3D" id="2.130.10.10">
    <property type="entry name" value="YVTN repeat-like/Quinoprotein amine dehydrogenase"/>
    <property type="match status" value="2"/>
</dbReference>
<feature type="repeat" description="WD" evidence="3">
    <location>
        <begin position="197"/>
        <end position="238"/>
    </location>
</feature>
<dbReference type="InterPro" id="IPR015943">
    <property type="entry name" value="WD40/YVTN_repeat-like_dom_sf"/>
</dbReference>
<dbReference type="PROSITE" id="PS50082">
    <property type="entry name" value="WD_REPEATS_2"/>
    <property type="match status" value="3"/>
</dbReference>
<organism evidence="4 5">
    <name type="scientific">Corallincola holothuriorum</name>
    <dbReference type="NCBI Taxonomy" id="2282215"/>
    <lineage>
        <taxon>Bacteria</taxon>
        <taxon>Pseudomonadati</taxon>
        <taxon>Pseudomonadota</taxon>
        <taxon>Gammaproteobacteria</taxon>
        <taxon>Alteromonadales</taxon>
        <taxon>Psychromonadaceae</taxon>
        <taxon>Corallincola</taxon>
    </lineage>
</organism>